<organism evidence="3 4">
    <name type="scientific">Hibiscus sabdariffa</name>
    <name type="common">roselle</name>
    <dbReference type="NCBI Taxonomy" id="183260"/>
    <lineage>
        <taxon>Eukaryota</taxon>
        <taxon>Viridiplantae</taxon>
        <taxon>Streptophyta</taxon>
        <taxon>Embryophyta</taxon>
        <taxon>Tracheophyta</taxon>
        <taxon>Spermatophyta</taxon>
        <taxon>Magnoliopsida</taxon>
        <taxon>eudicotyledons</taxon>
        <taxon>Gunneridae</taxon>
        <taxon>Pentapetalae</taxon>
        <taxon>rosids</taxon>
        <taxon>malvids</taxon>
        <taxon>Malvales</taxon>
        <taxon>Malvaceae</taxon>
        <taxon>Malvoideae</taxon>
        <taxon>Hibiscus</taxon>
    </lineage>
</organism>
<dbReference type="Proteomes" id="UP001396334">
    <property type="component" value="Unassembled WGS sequence"/>
</dbReference>
<dbReference type="InterPro" id="IPR036875">
    <property type="entry name" value="Znf_CCHC_sf"/>
</dbReference>
<comment type="caution">
    <text evidence="3">The sequence shown here is derived from an EMBL/GenBank/DDBJ whole genome shotgun (WGS) entry which is preliminary data.</text>
</comment>
<keyword evidence="1" id="KW-0862">Zinc</keyword>
<evidence type="ECO:0000256" key="1">
    <source>
        <dbReference type="PROSITE-ProRule" id="PRU00047"/>
    </source>
</evidence>
<keyword evidence="4" id="KW-1185">Reference proteome</keyword>
<dbReference type="InterPro" id="IPR002156">
    <property type="entry name" value="RNaseH_domain"/>
</dbReference>
<dbReference type="PANTHER" id="PTHR31286:SF173">
    <property type="entry name" value="DUF4283 DOMAIN-CONTAINING PROTEIN"/>
    <property type="match status" value="1"/>
</dbReference>
<keyword evidence="1" id="KW-0863">Zinc-finger</keyword>
<evidence type="ECO:0000259" key="2">
    <source>
        <dbReference type="PROSITE" id="PS50158"/>
    </source>
</evidence>
<dbReference type="PANTHER" id="PTHR31286">
    <property type="entry name" value="GLYCINE-RICH CELL WALL STRUCTURAL PROTEIN 1.8-LIKE"/>
    <property type="match status" value="1"/>
</dbReference>
<dbReference type="CDD" id="cd06222">
    <property type="entry name" value="RNase_H_like"/>
    <property type="match status" value="1"/>
</dbReference>
<dbReference type="Pfam" id="PF13456">
    <property type="entry name" value="RVT_3"/>
    <property type="match status" value="1"/>
</dbReference>
<dbReference type="EMBL" id="JBBPBN010000078">
    <property type="protein sequence ID" value="KAK8984138.1"/>
    <property type="molecule type" value="Genomic_DNA"/>
</dbReference>
<proteinExistence type="predicted"/>
<accession>A0ABR2P761</accession>
<dbReference type="InterPro" id="IPR044730">
    <property type="entry name" value="RNase_H-like_dom_plant"/>
</dbReference>
<keyword evidence="1" id="KW-0479">Metal-binding</keyword>
<sequence>MKVMVWIRLPGLPVPLYKKSIIEEIGATIGHVIKLDYQTEWGRRGWFARMAILIDLSKPLLSKIRVNGKLQLIEYESFPVICFHCGKYGHTQESCPDMPQMPQSDALVAEHDVATTTDISPPAQDANDAISEAWDDLRSSLAWSVGTGLLIRPLDDVWLPLLGLLRPYVLPDVDASQILSLSYLLDAQGNWDIQKLSTFFDAAVIPHVLSICCPDPLDLPDTPFWRLSGKQSFDIKSAYTSLSGRFWDAEQQGWRTVWSLQVPQHLRFFLWLSLKGKLMTNTERFWRSLCPHPLCPCCHDVGETVLHVLRDCRNAHAVWCLLLPPERYNLFFSSDTVEWLLSNVASHKLHSTWDLPWPLLFISTVWQLWKARNDLVFNDICFDAILVHQRSVLWARYYAEKNSSAASSHPASPPAHYWQRPAEGWICLNTDGAISSLTDPLQAELWGILLGLRLAWENGFEKILVQSDNKEAIKHLNETSASAPYALVRAITKLRNRGWLTDTQWIPREGNKLADRLAKLDNLPNYDVTIFSQPPECLLPLLDFDMLHSL</sequence>
<evidence type="ECO:0000313" key="3">
    <source>
        <dbReference type="EMBL" id="KAK8984138.1"/>
    </source>
</evidence>
<dbReference type="InterPro" id="IPR036397">
    <property type="entry name" value="RNaseH_sf"/>
</dbReference>
<dbReference type="InterPro" id="IPR026960">
    <property type="entry name" value="RVT-Znf"/>
</dbReference>
<dbReference type="Pfam" id="PF13966">
    <property type="entry name" value="zf-RVT"/>
    <property type="match status" value="1"/>
</dbReference>
<evidence type="ECO:0000313" key="4">
    <source>
        <dbReference type="Proteomes" id="UP001396334"/>
    </source>
</evidence>
<dbReference type="SUPFAM" id="SSF57756">
    <property type="entry name" value="Retrovirus zinc finger-like domains"/>
    <property type="match status" value="1"/>
</dbReference>
<dbReference type="Gene3D" id="3.30.420.10">
    <property type="entry name" value="Ribonuclease H-like superfamily/Ribonuclease H"/>
    <property type="match status" value="1"/>
</dbReference>
<dbReference type="InterPro" id="IPR040256">
    <property type="entry name" value="At4g02000-like"/>
</dbReference>
<name>A0ABR2P761_9ROSI</name>
<dbReference type="SUPFAM" id="SSF53098">
    <property type="entry name" value="Ribonuclease H-like"/>
    <property type="match status" value="1"/>
</dbReference>
<dbReference type="PROSITE" id="PS50158">
    <property type="entry name" value="ZF_CCHC"/>
    <property type="match status" value="1"/>
</dbReference>
<feature type="domain" description="CCHC-type" evidence="2">
    <location>
        <begin position="82"/>
        <end position="97"/>
    </location>
</feature>
<protein>
    <recommendedName>
        <fullName evidence="2">CCHC-type domain-containing protein</fullName>
    </recommendedName>
</protein>
<dbReference type="InterPro" id="IPR012337">
    <property type="entry name" value="RNaseH-like_sf"/>
</dbReference>
<gene>
    <name evidence="3" type="ORF">V6N11_029462</name>
</gene>
<dbReference type="InterPro" id="IPR001878">
    <property type="entry name" value="Znf_CCHC"/>
</dbReference>
<reference evidence="3 4" key="1">
    <citation type="journal article" date="2024" name="G3 (Bethesda)">
        <title>Genome assembly of Hibiscus sabdariffa L. provides insights into metabolisms of medicinal natural products.</title>
        <authorList>
            <person name="Kim T."/>
        </authorList>
    </citation>
    <scope>NUCLEOTIDE SEQUENCE [LARGE SCALE GENOMIC DNA]</scope>
    <source>
        <strain evidence="3">TK-2024</strain>
        <tissue evidence="3">Old leaves</tissue>
    </source>
</reference>